<dbReference type="CDD" id="cd01335">
    <property type="entry name" value="Radical_SAM"/>
    <property type="match status" value="1"/>
</dbReference>
<keyword evidence="2" id="KW-0479">Metal-binding</keyword>
<reference evidence="7 8" key="1">
    <citation type="submission" date="2015-02" db="EMBL/GenBank/DDBJ databases">
        <authorList>
            <person name="Gomez-Escribano P.J."/>
        </authorList>
    </citation>
    <scope>NUCLEOTIDE SEQUENCE [LARGE SCALE GENOMIC DNA]</scope>
    <source>
        <strain evidence="8">C34 (DSM 42122 / NRRL B-24963)</strain>
    </source>
</reference>
<keyword evidence="4" id="KW-0411">Iron-sulfur</keyword>
<name>A0A0F7VWL0_STRLW</name>
<dbReference type="PANTHER" id="PTHR43273:SF8">
    <property type="entry name" value="RADICAL SAM DOMAIN PROTEIN"/>
    <property type="match status" value="1"/>
</dbReference>
<dbReference type="InterPro" id="IPR007197">
    <property type="entry name" value="rSAM"/>
</dbReference>
<dbReference type="KEGG" id="sle:sle_24610"/>
<feature type="domain" description="Radical SAM core" evidence="6">
    <location>
        <begin position="35"/>
        <end position="160"/>
    </location>
</feature>
<dbReference type="SFLD" id="SFLDS00029">
    <property type="entry name" value="Radical_SAM"/>
    <property type="match status" value="1"/>
</dbReference>
<protein>
    <submittedName>
        <fullName evidence="7">Anaerobic sulfatase-maturating enzyme</fullName>
    </submittedName>
</protein>
<accession>A0A0F7VWL0</accession>
<evidence type="ECO:0000256" key="3">
    <source>
        <dbReference type="ARBA" id="ARBA00023004"/>
    </source>
</evidence>
<dbReference type="AlphaFoldDB" id="A0A0F7VWL0"/>
<evidence type="ECO:0000256" key="5">
    <source>
        <dbReference type="SAM" id="MobiDB-lite"/>
    </source>
</evidence>
<dbReference type="PANTHER" id="PTHR43273">
    <property type="entry name" value="ANAEROBIC SULFATASE-MATURATING ENZYME HOMOLOG ASLB-RELATED"/>
    <property type="match status" value="1"/>
</dbReference>
<evidence type="ECO:0000313" key="7">
    <source>
        <dbReference type="EMBL" id="CQR61922.1"/>
    </source>
</evidence>
<dbReference type="InterPro" id="IPR026335">
    <property type="entry name" value="rSAM_SPASM_FxsB"/>
</dbReference>
<feature type="region of interest" description="Disordered" evidence="5">
    <location>
        <begin position="389"/>
        <end position="428"/>
    </location>
</feature>
<dbReference type="NCBIfam" id="TIGR04269">
    <property type="entry name" value="SAM_SPASM_FxsB"/>
    <property type="match status" value="1"/>
</dbReference>
<dbReference type="Proteomes" id="UP000035016">
    <property type="component" value="Chromosome Chromosome"/>
</dbReference>
<dbReference type="GO" id="GO:0016491">
    <property type="term" value="F:oxidoreductase activity"/>
    <property type="evidence" value="ECO:0007669"/>
    <property type="project" value="InterPro"/>
</dbReference>
<dbReference type="InterPro" id="IPR058240">
    <property type="entry name" value="rSAM_sf"/>
</dbReference>
<keyword evidence="1" id="KW-0949">S-adenosyl-L-methionine</keyword>
<dbReference type="InterPro" id="IPR013785">
    <property type="entry name" value="Aldolase_TIM"/>
</dbReference>
<dbReference type="SFLD" id="SFLDG01072">
    <property type="entry name" value="dehydrogenase_like"/>
    <property type="match status" value="1"/>
</dbReference>
<dbReference type="EMBL" id="LN831790">
    <property type="protein sequence ID" value="CQR61922.1"/>
    <property type="molecule type" value="Genomic_DNA"/>
</dbReference>
<keyword evidence="3" id="KW-0408">Iron</keyword>
<dbReference type="SUPFAM" id="SSF102114">
    <property type="entry name" value="Radical SAM enzymes"/>
    <property type="match status" value="1"/>
</dbReference>
<dbReference type="SFLD" id="SFLDG01067">
    <property type="entry name" value="SPASM/twitch_domain_containing"/>
    <property type="match status" value="1"/>
</dbReference>
<sequence length="428" mass="45204">MSGEAATDPHPALPGREARPADAVPFRQFIVKAHGRCNLACTYCYLYEGPDTTWRSRPAAAPDEVLDRTAARIAEHARTHGLTSLAVVLHGGEPLLAGAGTLARFTARVRERVPDGCAVHATVQTNGTLLTEERLGVLAGAGIRVGISLDGGTAAHNRRRVDHAGRPSWPAAARGARLTAARFPESYAGILTVVDPVLDPVGTYESLLALRPPALHLLLPHGNWSAPPPHLGGVRYGAWLCAVFDRWWAAGRREVRVRLFEECVALLLGLPANTEALGLAPFDAVVVETDGSIEQVDSLKSAYPGAAWTGLDVFHNRFDEALRHPGVAARQAGAAALAPQCRACPLLRVCGGGHYAHRYRAGHGFHNPSVYCADLQHFIRHVAARLARAAAPGPSPAPLPSTPSSALSSPPPFPPPPPSSSSSEGGTP</sequence>
<proteinExistence type="predicted"/>
<evidence type="ECO:0000256" key="1">
    <source>
        <dbReference type="ARBA" id="ARBA00022691"/>
    </source>
</evidence>
<evidence type="ECO:0000313" key="8">
    <source>
        <dbReference type="Proteomes" id="UP000035016"/>
    </source>
</evidence>
<dbReference type="GO" id="GO:0051536">
    <property type="term" value="F:iron-sulfur cluster binding"/>
    <property type="evidence" value="ECO:0007669"/>
    <property type="project" value="UniProtKB-KW"/>
</dbReference>
<dbReference type="Gene3D" id="3.20.20.70">
    <property type="entry name" value="Aldolase class I"/>
    <property type="match status" value="1"/>
</dbReference>
<dbReference type="RefSeq" id="WP_079164071.1">
    <property type="nucleotide sequence ID" value="NZ_LN831790.1"/>
</dbReference>
<organism evidence="7 8">
    <name type="scientific">Streptomyces leeuwenhoekii</name>
    <dbReference type="NCBI Taxonomy" id="1437453"/>
    <lineage>
        <taxon>Bacteria</taxon>
        <taxon>Bacillati</taxon>
        <taxon>Actinomycetota</taxon>
        <taxon>Actinomycetes</taxon>
        <taxon>Kitasatosporales</taxon>
        <taxon>Streptomycetaceae</taxon>
        <taxon>Streptomyces</taxon>
    </lineage>
</organism>
<feature type="compositionally biased region" description="Pro residues" evidence="5">
    <location>
        <begin position="409"/>
        <end position="419"/>
    </location>
</feature>
<dbReference type="GO" id="GO:0046872">
    <property type="term" value="F:metal ion binding"/>
    <property type="evidence" value="ECO:0007669"/>
    <property type="project" value="UniProtKB-KW"/>
</dbReference>
<dbReference type="SFLD" id="SFLDG01386">
    <property type="entry name" value="main_SPASM_domain-containing"/>
    <property type="match status" value="1"/>
</dbReference>
<evidence type="ECO:0000256" key="4">
    <source>
        <dbReference type="ARBA" id="ARBA00023014"/>
    </source>
</evidence>
<dbReference type="Pfam" id="PF04055">
    <property type="entry name" value="Radical_SAM"/>
    <property type="match status" value="1"/>
</dbReference>
<gene>
    <name evidence="7" type="primary">sle_24610</name>
</gene>
<dbReference type="InterPro" id="IPR023867">
    <property type="entry name" value="Sulphatase_maturase_rSAM"/>
</dbReference>
<evidence type="ECO:0000259" key="6">
    <source>
        <dbReference type="Pfam" id="PF04055"/>
    </source>
</evidence>
<evidence type="ECO:0000256" key="2">
    <source>
        <dbReference type="ARBA" id="ARBA00022723"/>
    </source>
</evidence>